<protein>
    <recommendedName>
        <fullName evidence="8">DUF86 domain-containing protein</fullName>
    </recommendedName>
</protein>
<evidence type="ECO:0000256" key="2">
    <source>
        <dbReference type="ARBA" id="ARBA00022649"/>
    </source>
</evidence>
<evidence type="ECO:0000256" key="3">
    <source>
        <dbReference type="ARBA" id="ARBA00022722"/>
    </source>
</evidence>
<keyword evidence="2" id="KW-1277">Toxin-antitoxin system</keyword>
<name>A0A2M7QE02_9BACT</name>
<dbReference type="GO" id="GO:0004540">
    <property type="term" value="F:RNA nuclease activity"/>
    <property type="evidence" value="ECO:0007669"/>
    <property type="project" value="InterPro"/>
</dbReference>
<dbReference type="GO" id="GO:0000166">
    <property type="term" value="F:nucleotide binding"/>
    <property type="evidence" value="ECO:0007669"/>
    <property type="project" value="UniProtKB-KW"/>
</dbReference>
<evidence type="ECO:0008006" key="8">
    <source>
        <dbReference type="Google" id="ProtNLM"/>
    </source>
</evidence>
<proteinExistence type="predicted"/>
<dbReference type="InterPro" id="IPR051813">
    <property type="entry name" value="HepT_RNase_toxin"/>
</dbReference>
<dbReference type="PANTHER" id="PTHR34139">
    <property type="entry name" value="UPF0331 PROTEIN MJ0127"/>
    <property type="match status" value="1"/>
</dbReference>
<sequence length="114" mass="12897">MKKDNTLFLTHILDSIAAIEDFVKDTPTKEVFIASRKTRDAVLHNFSIIGEAANNLNGDFIKSHPSIAWDKTIAMRNIIIHEYFGVDLNLVWDTIIEDLPAFKAQIKSLIDTIV</sequence>
<keyword evidence="4" id="KW-0547">Nucleotide-binding</keyword>
<keyword evidence="3" id="KW-0540">Nuclease</keyword>
<dbReference type="GO" id="GO:0110001">
    <property type="term" value="C:toxin-antitoxin complex"/>
    <property type="evidence" value="ECO:0007669"/>
    <property type="project" value="InterPro"/>
</dbReference>
<evidence type="ECO:0000256" key="5">
    <source>
        <dbReference type="ARBA" id="ARBA00022801"/>
    </source>
</evidence>
<evidence type="ECO:0000256" key="1">
    <source>
        <dbReference type="ARBA" id="ARBA00022553"/>
    </source>
</evidence>
<evidence type="ECO:0000256" key="4">
    <source>
        <dbReference type="ARBA" id="ARBA00022741"/>
    </source>
</evidence>
<dbReference type="Pfam" id="PF01934">
    <property type="entry name" value="HepT-like"/>
    <property type="match status" value="1"/>
</dbReference>
<organism evidence="6 7">
    <name type="scientific">Candidatus Roizmanbacteria bacterium CG_4_10_14_0_8_um_filter_39_9</name>
    <dbReference type="NCBI Taxonomy" id="1974829"/>
    <lineage>
        <taxon>Bacteria</taxon>
        <taxon>Candidatus Roizmaniibacteriota</taxon>
    </lineage>
</organism>
<comment type="caution">
    <text evidence="6">The sequence shown here is derived from an EMBL/GenBank/DDBJ whole genome shotgun (WGS) entry which is preliminary data.</text>
</comment>
<dbReference type="PANTHER" id="PTHR34139:SF1">
    <property type="entry name" value="RNASE MJ1380-RELATED"/>
    <property type="match status" value="1"/>
</dbReference>
<dbReference type="AlphaFoldDB" id="A0A2M7QE02"/>
<accession>A0A2M7QE02</accession>
<dbReference type="Proteomes" id="UP000230108">
    <property type="component" value="Unassembled WGS sequence"/>
</dbReference>
<dbReference type="GO" id="GO:0016787">
    <property type="term" value="F:hydrolase activity"/>
    <property type="evidence" value="ECO:0007669"/>
    <property type="project" value="UniProtKB-KW"/>
</dbReference>
<keyword evidence="1" id="KW-0597">Phosphoprotein</keyword>
<reference evidence="7" key="1">
    <citation type="submission" date="2017-09" db="EMBL/GenBank/DDBJ databases">
        <title>Depth-based differentiation of microbial function through sediment-hosted aquifers and enrichment of novel symbionts in the deep terrestrial subsurface.</title>
        <authorList>
            <person name="Probst A.J."/>
            <person name="Ladd B."/>
            <person name="Jarett J.K."/>
            <person name="Geller-Mcgrath D.E."/>
            <person name="Sieber C.M.K."/>
            <person name="Emerson J.B."/>
            <person name="Anantharaman K."/>
            <person name="Thomas B.C."/>
            <person name="Malmstrom R."/>
            <person name="Stieglmeier M."/>
            <person name="Klingl A."/>
            <person name="Woyke T."/>
            <person name="Ryan C.M."/>
            <person name="Banfield J.F."/>
        </authorList>
    </citation>
    <scope>NUCLEOTIDE SEQUENCE [LARGE SCALE GENOMIC DNA]</scope>
</reference>
<dbReference type="EMBL" id="PFLF01000052">
    <property type="protein sequence ID" value="PIY69100.1"/>
    <property type="molecule type" value="Genomic_DNA"/>
</dbReference>
<dbReference type="InterPro" id="IPR008201">
    <property type="entry name" value="HepT-like"/>
</dbReference>
<gene>
    <name evidence="6" type="ORF">COY90_02430</name>
</gene>
<evidence type="ECO:0000313" key="7">
    <source>
        <dbReference type="Proteomes" id="UP000230108"/>
    </source>
</evidence>
<keyword evidence="5" id="KW-0378">Hydrolase</keyword>
<evidence type="ECO:0000313" key="6">
    <source>
        <dbReference type="EMBL" id="PIY69100.1"/>
    </source>
</evidence>